<keyword evidence="1" id="KW-0812">Transmembrane</keyword>
<dbReference type="AlphaFoldDB" id="A0A6J6CH90"/>
<evidence type="ECO:0000256" key="1">
    <source>
        <dbReference type="SAM" id="Phobius"/>
    </source>
</evidence>
<gene>
    <name evidence="2" type="ORF">UFOPK1541_00130</name>
</gene>
<name>A0A6J6CH90_9ZZZZ</name>
<dbReference type="GO" id="GO:0016020">
    <property type="term" value="C:membrane"/>
    <property type="evidence" value="ECO:0007669"/>
    <property type="project" value="InterPro"/>
</dbReference>
<dbReference type="Gene3D" id="1.20.120.1760">
    <property type="match status" value="1"/>
</dbReference>
<reference evidence="2" key="1">
    <citation type="submission" date="2020-05" db="EMBL/GenBank/DDBJ databases">
        <authorList>
            <person name="Chiriac C."/>
            <person name="Salcher M."/>
            <person name="Ghai R."/>
            <person name="Kavagutti S V."/>
        </authorList>
    </citation>
    <scope>NUCLEOTIDE SEQUENCE</scope>
</reference>
<proteinExistence type="predicted"/>
<protein>
    <submittedName>
        <fullName evidence="2">Unannotated protein</fullName>
    </submittedName>
</protein>
<accession>A0A6J6CH90</accession>
<dbReference type="InterPro" id="IPR043130">
    <property type="entry name" value="CDP-OH_PTrfase_TM_dom"/>
</dbReference>
<keyword evidence="1" id="KW-1133">Transmembrane helix</keyword>
<dbReference type="InterPro" id="IPR000462">
    <property type="entry name" value="CDP-OH_P_trans"/>
</dbReference>
<feature type="transmembrane region" description="Helical" evidence="1">
    <location>
        <begin position="163"/>
        <end position="196"/>
    </location>
</feature>
<dbReference type="EMBL" id="CAEZTA010000006">
    <property type="protein sequence ID" value="CAB4549533.1"/>
    <property type="molecule type" value="Genomic_DNA"/>
</dbReference>
<feature type="transmembrane region" description="Helical" evidence="1">
    <location>
        <begin position="109"/>
        <end position="131"/>
    </location>
</feature>
<organism evidence="2">
    <name type="scientific">freshwater metagenome</name>
    <dbReference type="NCBI Taxonomy" id="449393"/>
    <lineage>
        <taxon>unclassified sequences</taxon>
        <taxon>metagenomes</taxon>
        <taxon>ecological metagenomes</taxon>
    </lineage>
</organism>
<sequence length="210" mass="22929">MNQTEFFAKWSALHGSAEIKGIVKAWLKISYGSAKFMTALRITPNLLTLLGIVFAIAMAANPLAVWTIPLLVLSLYADGIDGSVAIYQNRATHFGAILDSVADRISEALWFYVAYRIGAPAWLVLITYVIASTQEYARARLGGLGIKDVGVVTPAERPVRASFIFVALVAYAIDLNLVSLVMSALGALQIFSFYLVGRWAYNCLRNNFSA</sequence>
<keyword evidence="1" id="KW-0472">Membrane</keyword>
<feature type="transmembrane region" description="Helical" evidence="1">
    <location>
        <begin position="46"/>
        <end position="68"/>
    </location>
</feature>
<dbReference type="Pfam" id="PF01066">
    <property type="entry name" value="CDP-OH_P_transf"/>
    <property type="match status" value="1"/>
</dbReference>
<evidence type="ECO:0000313" key="2">
    <source>
        <dbReference type="EMBL" id="CAB4549533.1"/>
    </source>
</evidence>
<dbReference type="GO" id="GO:0016780">
    <property type="term" value="F:phosphotransferase activity, for other substituted phosphate groups"/>
    <property type="evidence" value="ECO:0007669"/>
    <property type="project" value="InterPro"/>
</dbReference>
<dbReference type="GO" id="GO:0008654">
    <property type="term" value="P:phospholipid biosynthetic process"/>
    <property type="evidence" value="ECO:0007669"/>
    <property type="project" value="InterPro"/>
</dbReference>